<name>A0A6L6PEA1_9BURK</name>
<accession>A0A6L6PEA1</accession>
<keyword evidence="2" id="KW-1185">Reference proteome</keyword>
<evidence type="ECO:0000313" key="1">
    <source>
        <dbReference type="EMBL" id="MTV37372.1"/>
    </source>
</evidence>
<organism evidence="1 2">
    <name type="scientific">Duganella radicis</name>
    <dbReference type="NCBI Taxonomy" id="551988"/>
    <lineage>
        <taxon>Bacteria</taxon>
        <taxon>Pseudomonadati</taxon>
        <taxon>Pseudomonadota</taxon>
        <taxon>Betaproteobacteria</taxon>
        <taxon>Burkholderiales</taxon>
        <taxon>Oxalobacteraceae</taxon>
        <taxon>Telluria group</taxon>
        <taxon>Duganella</taxon>
    </lineage>
</organism>
<dbReference type="OrthoDB" id="7852032at2"/>
<evidence type="ECO:0000313" key="2">
    <source>
        <dbReference type="Proteomes" id="UP000475582"/>
    </source>
</evidence>
<dbReference type="RefSeq" id="WP_155462767.1">
    <property type="nucleotide sequence ID" value="NZ_WNKY01000005.1"/>
</dbReference>
<protein>
    <submittedName>
        <fullName evidence="1">DUF2971 domain-containing protein</fullName>
    </submittedName>
</protein>
<dbReference type="Pfam" id="PF11185">
    <property type="entry name" value="DUF2971"/>
    <property type="match status" value="1"/>
</dbReference>
<dbReference type="EMBL" id="WNKY01000005">
    <property type="protein sequence ID" value="MTV37372.1"/>
    <property type="molecule type" value="Genomic_DNA"/>
</dbReference>
<gene>
    <name evidence="1" type="ORF">GM676_07220</name>
</gene>
<sequence length="214" mass="24581">MKESKSGSLYRIVRFHHAVEILNGSLHFSHPSKWDDPYETRVKHSRGYAMFAQCWGKKSMSDAMWRIYSPDHLGVRIKTTRDKLKSVLTNFVRENKGHKRRLADVKYEKTPAVRKKTREIVEGLNAGWQPTLAADLLFHKREAFDHEQEVRALLYCPDIDKSQKDVGLKVPVDGHHLIDSIYLDPRAPEPLAEALSNYFKGVLNRPGFEGGSNI</sequence>
<proteinExistence type="predicted"/>
<dbReference type="AlphaFoldDB" id="A0A6L6PEA1"/>
<reference evidence="1 2" key="1">
    <citation type="submission" date="2019-11" db="EMBL/GenBank/DDBJ databases">
        <title>Type strains purchased from KCTC, JCM and DSMZ.</title>
        <authorList>
            <person name="Lu H."/>
        </authorList>
    </citation>
    <scope>NUCLEOTIDE SEQUENCE [LARGE SCALE GENOMIC DNA]</scope>
    <source>
        <strain evidence="1 2">KCTC 22382</strain>
    </source>
</reference>
<comment type="caution">
    <text evidence="1">The sequence shown here is derived from an EMBL/GenBank/DDBJ whole genome shotgun (WGS) entry which is preliminary data.</text>
</comment>
<dbReference type="InterPro" id="IPR021352">
    <property type="entry name" value="DUF2971"/>
</dbReference>
<dbReference type="Proteomes" id="UP000475582">
    <property type="component" value="Unassembled WGS sequence"/>
</dbReference>